<evidence type="ECO:0000256" key="5">
    <source>
        <dbReference type="ARBA" id="ARBA00023136"/>
    </source>
</evidence>
<keyword evidence="3 6" id="KW-0812">Transmembrane</keyword>
<evidence type="ECO:0000256" key="3">
    <source>
        <dbReference type="ARBA" id="ARBA00022692"/>
    </source>
</evidence>
<feature type="transmembrane region" description="Helical" evidence="6">
    <location>
        <begin position="118"/>
        <end position="137"/>
    </location>
</feature>
<dbReference type="PANTHER" id="PTHR48020">
    <property type="entry name" value="PROTON MYO-INOSITOL COTRANSPORTER"/>
    <property type="match status" value="1"/>
</dbReference>
<dbReference type="EMBL" id="JARKHS020010178">
    <property type="protein sequence ID" value="KAK8779092.1"/>
    <property type="molecule type" value="Genomic_DNA"/>
</dbReference>
<accession>A0AAQ4F5D8</accession>
<dbReference type="InterPro" id="IPR020846">
    <property type="entry name" value="MFS_dom"/>
</dbReference>
<proteinExistence type="predicted"/>
<dbReference type="GO" id="GO:0022857">
    <property type="term" value="F:transmembrane transporter activity"/>
    <property type="evidence" value="ECO:0007669"/>
    <property type="project" value="InterPro"/>
</dbReference>
<feature type="transmembrane region" description="Helical" evidence="6">
    <location>
        <begin position="54"/>
        <end position="75"/>
    </location>
</feature>
<dbReference type="PROSITE" id="PS50850">
    <property type="entry name" value="MFS"/>
    <property type="match status" value="1"/>
</dbReference>
<keyword evidence="2" id="KW-0813">Transport</keyword>
<dbReference type="Pfam" id="PF00083">
    <property type="entry name" value="Sugar_tr"/>
    <property type="match status" value="1"/>
</dbReference>
<dbReference type="InterPro" id="IPR005828">
    <property type="entry name" value="MFS_sugar_transport-like"/>
</dbReference>
<evidence type="ECO:0000256" key="4">
    <source>
        <dbReference type="ARBA" id="ARBA00022989"/>
    </source>
</evidence>
<evidence type="ECO:0000313" key="10">
    <source>
        <dbReference type="Proteomes" id="UP001321473"/>
    </source>
</evidence>
<evidence type="ECO:0000259" key="7">
    <source>
        <dbReference type="PROSITE" id="PS50850"/>
    </source>
</evidence>
<dbReference type="PANTHER" id="PTHR48020:SF12">
    <property type="entry name" value="PROTON MYO-INOSITOL COTRANSPORTER"/>
    <property type="match status" value="1"/>
</dbReference>
<dbReference type="SUPFAM" id="SSF103473">
    <property type="entry name" value="MFS general substrate transporter"/>
    <property type="match status" value="1"/>
</dbReference>
<dbReference type="InterPro" id="IPR036259">
    <property type="entry name" value="MFS_trans_sf"/>
</dbReference>
<dbReference type="Gene3D" id="1.20.1250.20">
    <property type="entry name" value="MFS general substrate transporter like domains"/>
    <property type="match status" value="1"/>
</dbReference>
<evidence type="ECO:0000313" key="9">
    <source>
        <dbReference type="EMBL" id="KAK8782340.1"/>
    </source>
</evidence>
<feature type="transmembrane region" description="Helical" evidence="6">
    <location>
        <begin position="87"/>
        <end position="106"/>
    </location>
</feature>
<organism evidence="9 10">
    <name type="scientific">Amblyomma americanum</name>
    <name type="common">Lone star tick</name>
    <dbReference type="NCBI Taxonomy" id="6943"/>
    <lineage>
        <taxon>Eukaryota</taxon>
        <taxon>Metazoa</taxon>
        <taxon>Ecdysozoa</taxon>
        <taxon>Arthropoda</taxon>
        <taxon>Chelicerata</taxon>
        <taxon>Arachnida</taxon>
        <taxon>Acari</taxon>
        <taxon>Parasitiformes</taxon>
        <taxon>Ixodida</taxon>
        <taxon>Ixodoidea</taxon>
        <taxon>Ixodidae</taxon>
        <taxon>Amblyomminae</taxon>
        <taxon>Amblyomma</taxon>
    </lineage>
</organism>
<keyword evidence="10" id="KW-1185">Reference proteome</keyword>
<evidence type="ECO:0000256" key="2">
    <source>
        <dbReference type="ARBA" id="ARBA00022448"/>
    </source>
</evidence>
<reference evidence="9" key="2">
    <citation type="submission" date="2023-03" db="EMBL/GenBank/DDBJ databases">
        <authorList>
            <person name="Thuy-Boun P."/>
        </authorList>
    </citation>
    <scope>NUCLEOTIDE SEQUENCE</scope>
    <source>
        <strain evidence="9">F_SG_1</strain>
        <tissue evidence="9">Salivary glands</tissue>
    </source>
</reference>
<protein>
    <recommendedName>
        <fullName evidence="7">Major facilitator superfamily (MFS) profile domain-containing protein</fullName>
    </recommendedName>
</protein>
<evidence type="ECO:0000256" key="6">
    <source>
        <dbReference type="SAM" id="Phobius"/>
    </source>
</evidence>
<dbReference type="EMBL" id="JARKHS020006772">
    <property type="protein sequence ID" value="KAK8782340.1"/>
    <property type="molecule type" value="Genomic_DNA"/>
</dbReference>
<keyword evidence="5 6" id="KW-0472">Membrane</keyword>
<keyword evidence="4 6" id="KW-1133">Transmembrane helix</keyword>
<dbReference type="GO" id="GO:0016020">
    <property type="term" value="C:membrane"/>
    <property type="evidence" value="ECO:0007669"/>
    <property type="project" value="UniProtKB-SubCell"/>
</dbReference>
<dbReference type="AlphaFoldDB" id="A0AAQ4F5D8"/>
<reference evidence="9 10" key="1">
    <citation type="journal article" date="2023" name="Arcadia Sci">
        <title>De novo assembly of a long-read Amblyomma americanum tick genome.</title>
        <authorList>
            <person name="Chou S."/>
            <person name="Poskanzer K.E."/>
            <person name="Rollins M."/>
            <person name="Thuy-Boun P.S."/>
        </authorList>
    </citation>
    <scope>NUCLEOTIDE SEQUENCE [LARGE SCALE GENOMIC DNA]</scope>
    <source>
        <strain evidence="9">F_SG_1</strain>
        <tissue evidence="9">Salivary glands</tissue>
    </source>
</reference>
<dbReference type="InterPro" id="IPR050814">
    <property type="entry name" value="Myo-inositol_Transporter"/>
</dbReference>
<reference evidence="9" key="3">
    <citation type="submission" date="2024-02" db="EMBL/GenBank/DDBJ databases">
        <authorList>
            <person name="Mcdaniel E.A."/>
            <person name="Celebi F.M."/>
            <person name="Reiter T."/>
            <person name="Weiss E.C."/>
            <person name="Chou S."/>
        </authorList>
    </citation>
    <scope>NUCLEOTIDE SEQUENCE</scope>
    <source>
        <strain evidence="9">F_SG_1</strain>
        <tissue evidence="9">Salivary glands</tissue>
    </source>
</reference>
<feature type="domain" description="Major facilitator superfamily (MFS) profile" evidence="7">
    <location>
        <begin position="1"/>
        <end position="141"/>
    </location>
</feature>
<sequence>MAAVAVMDMVARKRMLLVSSHLCVFSLVAMGAVAYVTAEQENRERDVIDRLPVLLVAFFIVGFSIGLGPVVWLLSAELVPLRGSGSLLSMVCAVNWACAACVTIFFDQVRDTLGLSGLGFFFGTITFVGSLLVTFLLPETGRITLEELLQENLFFPEAEPQLGHKPK</sequence>
<dbReference type="Proteomes" id="UP001321473">
    <property type="component" value="Unassembled WGS sequence"/>
</dbReference>
<evidence type="ECO:0000313" key="8">
    <source>
        <dbReference type="EMBL" id="KAK8779092.1"/>
    </source>
</evidence>
<comment type="subcellular location">
    <subcellularLocation>
        <location evidence="1">Membrane</location>
        <topology evidence="1">Multi-pass membrane protein</topology>
    </subcellularLocation>
</comment>
<gene>
    <name evidence="9" type="ORF">V5799_016323</name>
    <name evidence="8" type="ORF">V5799_019574</name>
</gene>
<comment type="caution">
    <text evidence="9">The sequence shown here is derived from an EMBL/GenBank/DDBJ whole genome shotgun (WGS) entry which is preliminary data.</text>
</comment>
<evidence type="ECO:0000256" key="1">
    <source>
        <dbReference type="ARBA" id="ARBA00004141"/>
    </source>
</evidence>
<name>A0AAQ4F5D8_AMBAM</name>